<dbReference type="OrthoDB" id="120976at2759"/>
<dbReference type="AlphaFoldDB" id="A0A2Y9G133"/>
<keyword evidence="2" id="KW-1185">Reference proteome</keyword>
<sequence length="433" mass="46392">MSGETSAPGTSPRAPRPGTQKTSGTVTKKGERGTKEKQTINLQPVGEEEPKNPVQTPQLRAAAAYPRGLSTDPRSSRASSILGSCRSPSSTPCPCCSLGLELLAHPHPADSHLSFKVHLQCDLVQEALLPLTSSHQAFYCCGAGVPPAPAAPGLVLLWGSRRPRQWAEQAGPKPALLPPGSPSLQDGTWKVSLEGNPLQEQSYHKLMGLDSTIAHLSLRNNNIDDYGAQLLGQALFLICEPSSSRHGDSKTDRDKNPVIGASSAALSEKTDKMPPMKTPKSLGKKKEKSGEMVKKEEKSGSGQSPTQGAPKKEDASKAGKGKASIPEQKPAKGKGTKSGSKEKRSILLESEVVWNRITEVGLDGFLTAVRYQVQFSKSKAASKGPVGLLWLSLAKNYFPVQCPAYTMIQELLLPRDPMNKARPREEEAVAFPM</sequence>
<dbReference type="RefSeq" id="XP_012414562.1">
    <property type="nucleotide sequence ID" value="XM_012559108.2"/>
</dbReference>
<name>A0A2Y9G133_TRIMA</name>
<dbReference type="CTD" id="149499"/>
<proteinExistence type="predicted"/>
<feature type="region of interest" description="Disordered" evidence="1">
    <location>
        <begin position="1"/>
        <end position="90"/>
    </location>
</feature>
<dbReference type="PANTHER" id="PTHR46984:SF1">
    <property type="entry name" value="LEUCINE-RICH REPEAT-CONTAINING PROTEIN 71"/>
    <property type="match status" value="1"/>
</dbReference>
<feature type="compositionally biased region" description="Basic and acidic residues" evidence="1">
    <location>
        <begin position="288"/>
        <end position="299"/>
    </location>
</feature>
<protein>
    <submittedName>
        <fullName evidence="3">Leucine-rich repeat-containing protein 71</fullName>
    </submittedName>
</protein>
<dbReference type="FunCoup" id="A0A2Y9G133">
    <property type="interactions" value="15"/>
</dbReference>
<dbReference type="GeneID" id="101350856"/>
<evidence type="ECO:0000256" key="1">
    <source>
        <dbReference type="SAM" id="MobiDB-lite"/>
    </source>
</evidence>
<reference evidence="3" key="1">
    <citation type="submission" date="2025-08" db="UniProtKB">
        <authorList>
            <consortium name="RefSeq"/>
        </authorList>
    </citation>
    <scope>IDENTIFICATION</scope>
</reference>
<evidence type="ECO:0000313" key="3">
    <source>
        <dbReference type="RefSeq" id="XP_012414562.1"/>
    </source>
</evidence>
<organism evidence="2 3">
    <name type="scientific">Trichechus manatus latirostris</name>
    <name type="common">Florida manatee</name>
    <dbReference type="NCBI Taxonomy" id="127582"/>
    <lineage>
        <taxon>Eukaryota</taxon>
        <taxon>Metazoa</taxon>
        <taxon>Chordata</taxon>
        <taxon>Craniata</taxon>
        <taxon>Vertebrata</taxon>
        <taxon>Euteleostomi</taxon>
        <taxon>Mammalia</taxon>
        <taxon>Eutheria</taxon>
        <taxon>Afrotheria</taxon>
        <taxon>Sirenia</taxon>
        <taxon>Trichechidae</taxon>
        <taxon>Trichechus</taxon>
    </lineage>
</organism>
<accession>A0A2Y9G133</accession>
<feature type="compositionally biased region" description="Basic and acidic residues" evidence="1">
    <location>
        <begin position="243"/>
        <end position="256"/>
    </location>
</feature>
<dbReference type="PANTHER" id="PTHR46984">
    <property type="entry name" value="LEUCINE-RICH REPEAT-CONTAINING PROTEIN 71"/>
    <property type="match status" value="1"/>
</dbReference>
<feature type="compositionally biased region" description="Polar residues" evidence="1">
    <location>
        <begin position="72"/>
        <end position="82"/>
    </location>
</feature>
<feature type="region of interest" description="Disordered" evidence="1">
    <location>
        <begin position="243"/>
        <end position="342"/>
    </location>
</feature>
<feature type="compositionally biased region" description="Basic and acidic residues" evidence="1">
    <location>
        <begin position="28"/>
        <end position="38"/>
    </location>
</feature>
<dbReference type="KEGG" id="tmu:101350856"/>
<gene>
    <name evidence="3" type="primary">LRRC71</name>
</gene>
<dbReference type="InParanoid" id="A0A2Y9G133"/>
<dbReference type="Proteomes" id="UP000248480">
    <property type="component" value="Unplaced"/>
</dbReference>
<dbReference type="InterPro" id="IPR053040">
    <property type="entry name" value="LRR-containing_protein_71"/>
</dbReference>
<dbReference type="STRING" id="127582.A0A2Y9G133"/>
<evidence type="ECO:0000313" key="2">
    <source>
        <dbReference type="Proteomes" id="UP000248480"/>
    </source>
</evidence>